<dbReference type="AlphaFoldDB" id="A0A6G1HNJ7"/>
<organism evidence="1 2">
    <name type="scientific">Trichodelitschia bisporula</name>
    <dbReference type="NCBI Taxonomy" id="703511"/>
    <lineage>
        <taxon>Eukaryota</taxon>
        <taxon>Fungi</taxon>
        <taxon>Dikarya</taxon>
        <taxon>Ascomycota</taxon>
        <taxon>Pezizomycotina</taxon>
        <taxon>Dothideomycetes</taxon>
        <taxon>Dothideomycetes incertae sedis</taxon>
        <taxon>Phaeotrichales</taxon>
        <taxon>Phaeotrichaceae</taxon>
        <taxon>Trichodelitschia</taxon>
    </lineage>
</organism>
<sequence length="203" mass="21849">MDTKAPLRLRLKPPRSEIHRGRSRVLDPAAWRLSSLTSSVMPLALDTNPLTPSRYIRQDGSSLVGLQSGQATSCSQRLDSPGLALRPQPISGTLSSVSTFFGKHPPPPLGYMLDTVVPISGVKHVSRRSAPGRFFCRAPLGSPKAAILSSSFLSCQRCPICPGAYPHSPQLCIGVLARAVHVRLTSPPISLKAAQLFQLRVLL</sequence>
<dbReference type="Proteomes" id="UP000799640">
    <property type="component" value="Unassembled WGS sequence"/>
</dbReference>
<reference evidence="1" key="1">
    <citation type="journal article" date="2020" name="Stud. Mycol.">
        <title>101 Dothideomycetes genomes: a test case for predicting lifestyles and emergence of pathogens.</title>
        <authorList>
            <person name="Haridas S."/>
            <person name="Albert R."/>
            <person name="Binder M."/>
            <person name="Bloem J."/>
            <person name="Labutti K."/>
            <person name="Salamov A."/>
            <person name="Andreopoulos B."/>
            <person name="Baker S."/>
            <person name="Barry K."/>
            <person name="Bills G."/>
            <person name="Bluhm B."/>
            <person name="Cannon C."/>
            <person name="Castanera R."/>
            <person name="Culley D."/>
            <person name="Daum C."/>
            <person name="Ezra D."/>
            <person name="Gonzalez J."/>
            <person name="Henrissat B."/>
            <person name="Kuo A."/>
            <person name="Liang C."/>
            <person name="Lipzen A."/>
            <person name="Lutzoni F."/>
            <person name="Magnuson J."/>
            <person name="Mondo S."/>
            <person name="Nolan M."/>
            <person name="Ohm R."/>
            <person name="Pangilinan J."/>
            <person name="Park H.-J."/>
            <person name="Ramirez L."/>
            <person name="Alfaro M."/>
            <person name="Sun H."/>
            <person name="Tritt A."/>
            <person name="Yoshinaga Y."/>
            <person name="Zwiers L.-H."/>
            <person name="Turgeon B."/>
            <person name="Goodwin S."/>
            <person name="Spatafora J."/>
            <person name="Crous P."/>
            <person name="Grigoriev I."/>
        </authorList>
    </citation>
    <scope>NUCLEOTIDE SEQUENCE</scope>
    <source>
        <strain evidence="1">CBS 262.69</strain>
    </source>
</reference>
<evidence type="ECO:0000313" key="2">
    <source>
        <dbReference type="Proteomes" id="UP000799640"/>
    </source>
</evidence>
<evidence type="ECO:0000313" key="1">
    <source>
        <dbReference type="EMBL" id="KAF2397638.1"/>
    </source>
</evidence>
<accession>A0A6G1HNJ7</accession>
<gene>
    <name evidence="1" type="ORF">EJ06DRAFT_129722</name>
</gene>
<keyword evidence="2" id="KW-1185">Reference proteome</keyword>
<name>A0A6G1HNJ7_9PEZI</name>
<dbReference type="EMBL" id="ML996702">
    <property type="protein sequence ID" value="KAF2397638.1"/>
    <property type="molecule type" value="Genomic_DNA"/>
</dbReference>
<proteinExistence type="predicted"/>
<protein>
    <submittedName>
        <fullName evidence="1">Uncharacterized protein</fullName>
    </submittedName>
</protein>